<name>A0AAD6D6L5_9EURO</name>
<proteinExistence type="predicted"/>
<dbReference type="Proteomes" id="UP001220324">
    <property type="component" value="Unassembled WGS sequence"/>
</dbReference>
<organism evidence="1 2">
    <name type="scientific">Penicillium frequentans</name>
    <dbReference type="NCBI Taxonomy" id="3151616"/>
    <lineage>
        <taxon>Eukaryota</taxon>
        <taxon>Fungi</taxon>
        <taxon>Dikarya</taxon>
        <taxon>Ascomycota</taxon>
        <taxon>Pezizomycotina</taxon>
        <taxon>Eurotiomycetes</taxon>
        <taxon>Eurotiomycetidae</taxon>
        <taxon>Eurotiales</taxon>
        <taxon>Aspergillaceae</taxon>
        <taxon>Penicillium</taxon>
    </lineage>
</organism>
<protein>
    <submittedName>
        <fullName evidence="1">Uncharacterized protein</fullName>
    </submittedName>
</protein>
<dbReference type="AlphaFoldDB" id="A0AAD6D6L5"/>
<sequence length="102" mass="11508">MLQDVASPEKWRTFLHQCLAHRVDVDEFKDLCKLMLTRSPVREDELLDMLLEARGASTIIWDPLLPVYIDGLCKAGQVKWSSALTSVLAHSSIRDQNGTGKK</sequence>
<reference evidence="1 2" key="1">
    <citation type="journal article" date="2023" name="IMA Fungus">
        <title>Comparative genomic study of the Penicillium genus elucidates a diverse pangenome and 15 lateral gene transfer events.</title>
        <authorList>
            <person name="Petersen C."/>
            <person name="Sorensen T."/>
            <person name="Nielsen M.R."/>
            <person name="Sondergaard T.E."/>
            <person name="Sorensen J.L."/>
            <person name="Fitzpatrick D.A."/>
            <person name="Frisvad J.C."/>
            <person name="Nielsen K.L."/>
        </authorList>
    </citation>
    <scope>NUCLEOTIDE SEQUENCE [LARGE SCALE GENOMIC DNA]</scope>
    <source>
        <strain evidence="1 2">IBT 35679</strain>
    </source>
</reference>
<gene>
    <name evidence="1" type="ORF">N7494_000721</name>
</gene>
<keyword evidence="2" id="KW-1185">Reference proteome</keyword>
<dbReference type="EMBL" id="JAQIZZ010000001">
    <property type="protein sequence ID" value="KAJ5556806.1"/>
    <property type="molecule type" value="Genomic_DNA"/>
</dbReference>
<accession>A0AAD6D6L5</accession>
<comment type="caution">
    <text evidence="1">The sequence shown here is derived from an EMBL/GenBank/DDBJ whole genome shotgun (WGS) entry which is preliminary data.</text>
</comment>
<evidence type="ECO:0000313" key="1">
    <source>
        <dbReference type="EMBL" id="KAJ5556806.1"/>
    </source>
</evidence>
<evidence type="ECO:0000313" key="2">
    <source>
        <dbReference type="Proteomes" id="UP001220324"/>
    </source>
</evidence>